<dbReference type="InterPro" id="IPR005471">
    <property type="entry name" value="Tscrpt_reg_IclR_N"/>
</dbReference>
<dbReference type="Gene3D" id="3.30.450.40">
    <property type="match status" value="1"/>
</dbReference>
<keyword evidence="3" id="KW-0804">Transcription</keyword>
<dbReference type="InterPro" id="IPR036390">
    <property type="entry name" value="WH_DNA-bd_sf"/>
</dbReference>
<dbReference type="Pfam" id="PF01614">
    <property type="entry name" value="IclR_C"/>
    <property type="match status" value="1"/>
</dbReference>
<dbReference type="GO" id="GO:0003677">
    <property type="term" value="F:DNA binding"/>
    <property type="evidence" value="ECO:0007669"/>
    <property type="project" value="UniProtKB-KW"/>
</dbReference>
<dbReference type="PROSITE" id="PS51078">
    <property type="entry name" value="ICLR_ED"/>
    <property type="match status" value="1"/>
</dbReference>
<keyword evidence="1" id="KW-0805">Transcription regulation</keyword>
<protein>
    <submittedName>
        <fullName evidence="6">Pca regulon regulatory protein PcaR</fullName>
    </submittedName>
</protein>
<dbReference type="AlphaFoldDB" id="A0A4Q0T344"/>
<dbReference type="GO" id="GO:0045893">
    <property type="term" value="P:positive regulation of DNA-templated transcription"/>
    <property type="evidence" value="ECO:0007669"/>
    <property type="project" value="InterPro"/>
</dbReference>
<dbReference type="InterPro" id="IPR036388">
    <property type="entry name" value="WH-like_DNA-bd_sf"/>
</dbReference>
<dbReference type="Proteomes" id="UP000289437">
    <property type="component" value="Unassembled WGS sequence"/>
</dbReference>
<feature type="domain" description="IclR-ED" evidence="5">
    <location>
        <begin position="163"/>
        <end position="346"/>
    </location>
</feature>
<accession>A0A4Q0T344</accession>
<dbReference type="Gene3D" id="1.10.10.10">
    <property type="entry name" value="Winged helix-like DNA-binding domain superfamily/Winged helix DNA-binding domain"/>
    <property type="match status" value="1"/>
</dbReference>
<evidence type="ECO:0000256" key="3">
    <source>
        <dbReference type="ARBA" id="ARBA00023163"/>
    </source>
</evidence>
<dbReference type="EMBL" id="RDSM01000002">
    <property type="protein sequence ID" value="RXH55961.1"/>
    <property type="molecule type" value="Genomic_DNA"/>
</dbReference>
<dbReference type="SUPFAM" id="SSF55781">
    <property type="entry name" value="GAF domain-like"/>
    <property type="match status" value="1"/>
</dbReference>
<organism evidence="6 7">
    <name type="scientific">Granulicella sibirica</name>
    <dbReference type="NCBI Taxonomy" id="2479048"/>
    <lineage>
        <taxon>Bacteria</taxon>
        <taxon>Pseudomonadati</taxon>
        <taxon>Acidobacteriota</taxon>
        <taxon>Terriglobia</taxon>
        <taxon>Terriglobales</taxon>
        <taxon>Acidobacteriaceae</taxon>
        <taxon>Granulicella</taxon>
    </lineage>
</organism>
<dbReference type="GO" id="GO:0003700">
    <property type="term" value="F:DNA-binding transcription factor activity"/>
    <property type="evidence" value="ECO:0007669"/>
    <property type="project" value="TreeGrafter"/>
</dbReference>
<dbReference type="NCBIfam" id="TIGR02431">
    <property type="entry name" value="pcaR_pcaU"/>
    <property type="match status" value="1"/>
</dbReference>
<dbReference type="PANTHER" id="PTHR30136">
    <property type="entry name" value="HELIX-TURN-HELIX TRANSCRIPTIONAL REGULATOR, ICLR FAMILY"/>
    <property type="match status" value="1"/>
</dbReference>
<dbReference type="InterPro" id="IPR012794">
    <property type="entry name" value="PcaR_PcaU"/>
</dbReference>
<dbReference type="InterPro" id="IPR050707">
    <property type="entry name" value="HTH_MetabolicPath_Reg"/>
</dbReference>
<dbReference type="GO" id="GO:0046278">
    <property type="term" value="P:3,4-dihydroxybenzoate metabolic process"/>
    <property type="evidence" value="ECO:0007669"/>
    <property type="project" value="InterPro"/>
</dbReference>
<evidence type="ECO:0000259" key="5">
    <source>
        <dbReference type="PROSITE" id="PS51078"/>
    </source>
</evidence>
<evidence type="ECO:0000256" key="2">
    <source>
        <dbReference type="ARBA" id="ARBA00023125"/>
    </source>
</evidence>
<feature type="domain" description="HTH iclR-type" evidence="4">
    <location>
        <begin position="101"/>
        <end position="162"/>
    </location>
</feature>
<dbReference type="InterPro" id="IPR029016">
    <property type="entry name" value="GAF-like_dom_sf"/>
</dbReference>
<dbReference type="PANTHER" id="PTHR30136:SF34">
    <property type="entry name" value="TRANSCRIPTIONAL REGULATOR"/>
    <property type="match status" value="1"/>
</dbReference>
<name>A0A4Q0T344_9BACT</name>
<proteinExistence type="predicted"/>
<dbReference type="Pfam" id="PF09339">
    <property type="entry name" value="HTH_IclR"/>
    <property type="match status" value="1"/>
</dbReference>
<evidence type="ECO:0000259" key="4">
    <source>
        <dbReference type="PROSITE" id="PS51077"/>
    </source>
</evidence>
<reference evidence="7" key="2">
    <citation type="submission" date="2019-02" db="EMBL/GenBank/DDBJ databases">
        <title>Granulicella sibirica sp. nov., a psychrotolerant acidobacterium isolated from an organic soil layer in forested tundra, West Siberia.</title>
        <authorList>
            <person name="Oshkin I.Y."/>
            <person name="Kulichevskaya I.S."/>
            <person name="Rijpstra W.I.C."/>
            <person name="Sinninghe Damste J.S."/>
            <person name="Rakitin A.L."/>
            <person name="Ravin N.V."/>
            <person name="Dedysh S.N."/>
        </authorList>
    </citation>
    <scope>NUCLEOTIDE SEQUENCE [LARGE SCALE GENOMIC DNA]</scope>
    <source>
        <strain evidence="7">AF10</strain>
    </source>
</reference>
<gene>
    <name evidence="6" type="ORF">GRAN_2818</name>
</gene>
<dbReference type="SUPFAM" id="SSF46785">
    <property type="entry name" value="Winged helix' DNA-binding domain"/>
    <property type="match status" value="1"/>
</dbReference>
<dbReference type="GO" id="GO:0045892">
    <property type="term" value="P:negative regulation of DNA-templated transcription"/>
    <property type="evidence" value="ECO:0007669"/>
    <property type="project" value="TreeGrafter"/>
</dbReference>
<reference evidence="6 7" key="1">
    <citation type="submission" date="2018-11" db="EMBL/GenBank/DDBJ databases">
        <authorList>
            <person name="Mardanov A.V."/>
            <person name="Ravin N.V."/>
            <person name="Dedysh S.N."/>
        </authorList>
    </citation>
    <scope>NUCLEOTIDE SEQUENCE [LARGE SCALE GENOMIC DNA]</scope>
    <source>
        <strain evidence="6 7">AF10</strain>
    </source>
</reference>
<evidence type="ECO:0000313" key="7">
    <source>
        <dbReference type="Proteomes" id="UP000289437"/>
    </source>
</evidence>
<dbReference type="InterPro" id="IPR014757">
    <property type="entry name" value="Tscrpt_reg_IclR_C"/>
</dbReference>
<evidence type="ECO:0000313" key="6">
    <source>
        <dbReference type="EMBL" id="RXH55961.1"/>
    </source>
</evidence>
<keyword evidence="2" id="KW-0238">DNA-binding</keyword>
<dbReference type="PROSITE" id="PS51077">
    <property type="entry name" value="HTH_ICLR"/>
    <property type="match status" value="1"/>
</dbReference>
<keyword evidence="7" id="KW-1185">Reference proteome</keyword>
<comment type="caution">
    <text evidence="6">The sequence shown here is derived from an EMBL/GenBank/DDBJ whole genome shotgun (WGS) entry which is preliminary data.</text>
</comment>
<dbReference type="SMART" id="SM00346">
    <property type="entry name" value="HTH_ICLR"/>
    <property type="match status" value="1"/>
</dbReference>
<evidence type="ECO:0000256" key="1">
    <source>
        <dbReference type="ARBA" id="ARBA00023015"/>
    </source>
</evidence>
<sequence length="346" mass="37801">MLRLKLCAFIVIDVRLPNVSAVPELIARRAFPRYQQLATNTLHNRSEDKKTMAFPSVPTVSPAVQQDKTPSTHAVGAPTALEVPGTPASALDVYTGDPNFMTSLARGLIVIQAFSQATPQMTISQLSVKTGLSRAAVRRCLYTLTKLGFAGAEDGSRYSLRPRLLTLSQTYTTSNSLSNAAQPILERMSATLRESFSVATLDGDDIVYIARTVGTRVMAVDLHIGSRLPAYCTSMGRVLLAYLPSEDLEAYLARAILTPHTTRTITTVDKLRLALRNVRRNGYALVDQELEVGLRSLAVPVYSPSGRVTATVNLSGNAPRMPVYDMQTRFLPYLRNAAIELAAFLR</sequence>